<dbReference type="GO" id="GO:0005886">
    <property type="term" value="C:plasma membrane"/>
    <property type="evidence" value="ECO:0007669"/>
    <property type="project" value="UniProtKB-SubCell"/>
</dbReference>
<keyword evidence="4" id="KW-1003">Cell membrane</keyword>
<comment type="similarity">
    <text evidence="2">Belongs to the ABC transporter superfamily.</text>
</comment>
<feature type="domain" description="ABC transporter" evidence="10">
    <location>
        <begin position="10"/>
        <end position="253"/>
    </location>
</feature>
<evidence type="ECO:0000256" key="3">
    <source>
        <dbReference type="ARBA" id="ARBA00022448"/>
    </source>
</evidence>
<dbReference type="SMART" id="SM00382">
    <property type="entry name" value="AAA"/>
    <property type="match status" value="1"/>
</dbReference>
<dbReference type="InterPro" id="IPR003593">
    <property type="entry name" value="AAA+_ATPase"/>
</dbReference>
<dbReference type="Pfam" id="PF00005">
    <property type="entry name" value="ABC_tran"/>
    <property type="match status" value="1"/>
</dbReference>
<dbReference type="GO" id="GO:0016887">
    <property type="term" value="F:ATP hydrolysis activity"/>
    <property type="evidence" value="ECO:0007669"/>
    <property type="project" value="InterPro"/>
</dbReference>
<dbReference type="InterPro" id="IPR050388">
    <property type="entry name" value="ABC_Ni/Peptide_Import"/>
</dbReference>
<accession>A0A4Q2K5L2</accession>
<dbReference type="GO" id="GO:0015833">
    <property type="term" value="P:peptide transport"/>
    <property type="evidence" value="ECO:0007669"/>
    <property type="project" value="InterPro"/>
</dbReference>
<evidence type="ECO:0000256" key="6">
    <source>
        <dbReference type="ARBA" id="ARBA00022741"/>
    </source>
</evidence>
<evidence type="ECO:0000256" key="7">
    <source>
        <dbReference type="ARBA" id="ARBA00022840"/>
    </source>
</evidence>
<dbReference type="Gene3D" id="3.40.50.300">
    <property type="entry name" value="P-loop containing nucleotide triphosphate hydrolases"/>
    <property type="match status" value="1"/>
</dbReference>
<name>A0A4Q2K5L2_9ACTN</name>
<keyword evidence="5" id="KW-0997">Cell inner membrane</keyword>
<dbReference type="PANTHER" id="PTHR43297">
    <property type="entry name" value="OLIGOPEPTIDE TRANSPORT ATP-BINDING PROTEIN APPD"/>
    <property type="match status" value="1"/>
</dbReference>
<keyword evidence="6" id="KW-0547">Nucleotide-binding</keyword>
<comment type="subcellular location">
    <subcellularLocation>
        <location evidence="1">Cell membrane</location>
        <topology evidence="1">Peripheral membrane protein</topology>
    </subcellularLocation>
</comment>
<dbReference type="GO" id="GO:0005524">
    <property type="term" value="F:ATP binding"/>
    <property type="evidence" value="ECO:0007669"/>
    <property type="project" value="UniProtKB-KW"/>
</dbReference>
<keyword evidence="3" id="KW-0813">Transport</keyword>
<keyword evidence="12" id="KW-1185">Reference proteome</keyword>
<evidence type="ECO:0000256" key="8">
    <source>
        <dbReference type="ARBA" id="ARBA00022967"/>
    </source>
</evidence>
<evidence type="ECO:0000256" key="2">
    <source>
        <dbReference type="ARBA" id="ARBA00005417"/>
    </source>
</evidence>
<evidence type="ECO:0000259" key="10">
    <source>
        <dbReference type="PROSITE" id="PS50893"/>
    </source>
</evidence>
<dbReference type="Pfam" id="PF08352">
    <property type="entry name" value="oligo_HPY"/>
    <property type="match status" value="1"/>
</dbReference>
<organism evidence="11 12">
    <name type="scientific">Senegalimassilia faecalis</name>
    <dbReference type="NCBI Taxonomy" id="2509433"/>
    <lineage>
        <taxon>Bacteria</taxon>
        <taxon>Bacillati</taxon>
        <taxon>Actinomycetota</taxon>
        <taxon>Coriobacteriia</taxon>
        <taxon>Coriobacteriales</taxon>
        <taxon>Coriobacteriaceae</taxon>
        <taxon>Senegalimassilia</taxon>
    </lineage>
</organism>
<dbReference type="CDD" id="cd03257">
    <property type="entry name" value="ABC_NikE_OppD_transporters"/>
    <property type="match status" value="1"/>
</dbReference>
<evidence type="ECO:0000256" key="9">
    <source>
        <dbReference type="ARBA" id="ARBA00023136"/>
    </source>
</evidence>
<evidence type="ECO:0000313" key="12">
    <source>
        <dbReference type="Proteomes" id="UP000293345"/>
    </source>
</evidence>
<evidence type="ECO:0000313" key="11">
    <source>
        <dbReference type="EMBL" id="RXZ54702.1"/>
    </source>
</evidence>
<proteinExistence type="inferred from homology"/>
<sequence>MQDCAQQPLLEVSNLSASFGGTQVLRSISFNMRSGESVALVGESGSGKSTLLKTIAGLAPKALRVDAGGIRYAGQDVLGLRGKTLRAYRCEGAKYVFQNGQESFDPLFSVGRQFDESLRAHGMRADAGTKLELLERMGVTDGERVLSSLPSELSGGLCQRVALAIALAGAPQLLLADEPTSALDSDNRKKVANLLRKVNEVDGVALLLVTHDIELAAELAPRIMVMHDGEIVESGSREEVLERPRDPYTRTLVDSVPKMERSYRRVAL</sequence>
<dbReference type="InterPro" id="IPR013563">
    <property type="entry name" value="Oligopep_ABC_C"/>
</dbReference>
<dbReference type="AlphaFoldDB" id="A0A4Q2K5L2"/>
<keyword evidence="7 11" id="KW-0067">ATP-binding</keyword>
<dbReference type="EMBL" id="SDPW01000001">
    <property type="protein sequence ID" value="RXZ54702.1"/>
    <property type="molecule type" value="Genomic_DNA"/>
</dbReference>
<reference evidence="11 12" key="1">
    <citation type="submission" date="2019-01" db="EMBL/GenBank/DDBJ databases">
        <title>Senegalimassilia sp. nov. KGMB04484 isolated human feces.</title>
        <authorList>
            <person name="Han K.-I."/>
            <person name="Kim J.-S."/>
            <person name="Lee K.C."/>
            <person name="Suh M.K."/>
            <person name="Eom M.K."/>
            <person name="Lee J.H."/>
            <person name="Park S.-H."/>
            <person name="Kang S.W."/>
            <person name="Park J.-E."/>
            <person name="Oh B.S."/>
            <person name="Yu S.Y."/>
            <person name="Choi S.-H."/>
            <person name="Lee D.H."/>
            <person name="Yoon H."/>
            <person name="Kim B.-Y."/>
            <person name="Lee J.H."/>
            <person name="Lee J.-S."/>
        </authorList>
    </citation>
    <scope>NUCLEOTIDE SEQUENCE [LARGE SCALE GENOMIC DNA]</scope>
    <source>
        <strain evidence="11 12">KGMB04484</strain>
    </source>
</reference>
<keyword evidence="8" id="KW-1278">Translocase</keyword>
<dbReference type="Proteomes" id="UP000293345">
    <property type="component" value="Unassembled WGS sequence"/>
</dbReference>
<evidence type="ECO:0000256" key="1">
    <source>
        <dbReference type="ARBA" id="ARBA00004202"/>
    </source>
</evidence>
<dbReference type="PANTHER" id="PTHR43297:SF14">
    <property type="entry name" value="ATPASE AAA-TYPE CORE DOMAIN-CONTAINING PROTEIN"/>
    <property type="match status" value="1"/>
</dbReference>
<comment type="caution">
    <text evidence="11">The sequence shown here is derived from an EMBL/GenBank/DDBJ whole genome shotgun (WGS) entry which is preliminary data.</text>
</comment>
<evidence type="ECO:0000256" key="4">
    <source>
        <dbReference type="ARBA" id="ARBA00022475"/>
    </source>
</evidence>
<dbReference type="InterPro" id="IPR027417">
    <property type="entry name" value="P-loop_NTPase"/>
</dbReference>
<keyword evidence="9" id="KW-0472">Membrane</keyword>
<dbReference type="SUPFAM" id="SSF52540">
    <property type="entry name" value="P-loop containing nucleoside triphosphate hydrolases"/>
    <property type="match status" value="1"/>
</dbReference>
<dbReference type="RefSeq" id="WP_129425341.1">
    <property type="nucleotide sequence ID" value="NZ_SDPW01000001.1"/>
</dbReference>
<evidence type="ECO:0000256" key="5">
    <source>
        <dbReference type="ARBA" id="ARBA00022519"/>
    </source>
</evidence>
<gene>
    <name evidence="11" type="ORF">ET524_09560</name>
</gene>
<dbReference type="InterPro" id="IPR003439">
    <property type="entry name" value="ABC_transporter-like_ATP-bd"/>
</dbReference>
<dbReference type="PROSITE" id="PS50893">
    <property type="entry name" value="ABC_TRANSPORTER_2"/>
    <property type="match status" value="1"/>
</dbReference>
<protein>
    <submittedName>
        <fullName evidence="11">ABC transporter ATP-binding protein</fullName>
    </submittedName>
</protein>